<dbReference type="SUPFAM" id="SSF46785">
    <property type="entry name" value="Winged helix' DNA-binding domain"/>
    <property type="match status" value="1"/>
</dbReference>
<comment type="caution">
    <text evidence="3">The sequence shown here is derived from an EMBL/GenBank/DDBJ whole genome shotgun (WGS) entry which is preliminary data.</text>
</comment>
<dbReference type="InterPro" id="IPR051534">
    <property type="entry name" value="CBASS_pafABC_assoc_protein"/>
</dbReference>
<dbReference type="InterPro" id="IPR013196">
    <property type="entry name" value="HTH_11"/>
</dbReference>
<dbReference type="InterPro" id="IPR036390">
    <property type="entry name" value="WH_DNA-bd_sf"/>
</dbReference>
<dbReference type="OrthoDB" id="3171994at2"/>
<evidence type="ECO:0000259" key="1">
    <source>
        <dbReference type="Pfam" id="PF08279"/>
    </source>
</evidence>
<evidence type="ECO:0000313" key="4">
    <source>
        <dbReference type="Proteomes" id="UP000178953"/>
    </source>
</evidence>
<keyword evidence="4" id="KW-1185">Reference proteome</keyword>
<evidence type="ECO:0000313" key="3">
    <source>
        <dbReference type="EMBL" id="OFJ50884.1"/>
    </source>
</evidence>
<dbReference type="RefSeq" id="WP_070355900.1">
    <property type="nucleotide sequence ID" value="NZ_CP043474.1"/>
</dbReference>
<gene>
    <name evidence="3" type="ORF">BEL07_25830</name>
</gene>
<feature type="domain" description="Helix-turn-helix type 11" evidence="1">
    <location>
        <begin position="6"/>
        <end position="62"/>
    </location>
</feature>
<reference evidence="3 4" key="1">
    <citation type="submission" date="2016-09" db="EMBL/GenBank/DDBJ databases">
        <title>genome sequence of Mycobacterium sp. 739 SCH.</title>
        <authorList>
            <person name="Greninger A.L."/>
            <person name="Qin X."/>
            <person name="Jerome K."/>
            <person name="Vora S."/>
            <person name="Quinn K."/>
        </authorList>
    </citation>
    <scope>NUCLEOTIDE SEQUENCE [LARGE SCALE GENOMIC DNA]</scope>
    <source>
        <strain evidence="3 4">SCH</strain>
    </source>
</reference>
<dbReference type="Pfam" id="PF08279">
    <property type="entry name" value="HTH_11"/>
    <property type="match status" value="1"/>
</dbReference>
<dbReference type="Proteomes" id="UP000178953">
    <property type="component" value="Unassembled WGS sequence"/>
</dbReference>
<dbReference type="AlphaFoldDB" id="A0A1E8PZ57"/>
<dbReference type="PROSITE" id="PS52050">
    <property type="entry name" value="WYL"/>
    <property type="match status" value="1"/>
</dbReference>
<dbReference type="InterPro" id="IPR036388">
    <property type="entry name" value="WH-like_DNA-bd_sf"/>
</dbReference>
<dbReference type="EMBL" id="MCHX01000090">
    <property type="protein sequence ID" value="OFJ50884.1"/>
    <property type="molecule type" value="Genomic_DNA"/>
</dbReference>
<dbReference type="InterPro" id="IPR026881">
    <property type="entry name" value="WYL_dom"/>
</dbReference>
<dbReference type="Pfam" id="PF13280">
    <property type="entry name" value="WYL"/>
    <property type="match status" value="1"/>
</dbReference>
<proteinExistence type="predicted"/>
<name>A0A1E8PZ57_9MYCO</name>
<feature type="domain" description="WYL" evidence="2">
    <location>
        <begin position="142"/>
        <end position="206"/>
    </location>
</feature>
<organism evidence="3 4">
    <name type="scientific">Mycolicibacterium grossiae</name>
    <dbReference type="NCBI Taxonomy" id="1552759"/>
    <lineage>
        <taxon>Bacteria</taxon>
        <taxon>Bacillati</taxon>
        <taxon>Actinomycetota</taxon>
        <taxon>Actinomycetes</taxon>
        <taxon>Mycobacteriales</taxon>
        <taxon>Mycobacteriaceae</taxon>
        <taxon>Mycolicibacterium</taxon>
    </lineage>
</organism>
<dbReference type="PANTHER" id="PTHR34580">
    <property type="match status" value="1"/>
</dbReference>
<protein>
    <submittedName>
        <fullName evidence="3">Transcriptional regulator</fullName>
    </submittedName>
</protein>
<accession>A0A1E8PZ57</accession>
<evidence type="ECO:0000259" key="2">
    <source>
        <dbReference type="Pfam" id="PF13280"/>
    </source>
</evidence>
<dbReference type="PANTHER" id="PTHR34580:SF1">
    <property type="entry name" value="PROTEIN PAFC"/>
    <property type="match status" value="1"/>
</dbReference>
<sequence>MSRSDRLYAIVEELRAVSPRPRTAAWLARRFEISTRTIERDLTALRDSGVAIRGGVGRAGGYFLDRERTLPPVTLTAPEALAISVSLRSIGDSPFASSARVAAQKVLAVLPADVRRREEALAARVHTLGEDESPRTAARISETVTEAVATERVVHLDYVGRDGARTSRDVEPLGLLWSPVGWYLAGWCRLRSGVRGFHLARIAAATLSDEHAPARELEFSAELDRIDASPLER</sequence>
<dbReference type="Gene3D" id="1.10.10.10">
    <property type="entry name" value="Winged helix-like DNA-binding domain superfamily/Winged helix DNA-binding domain"/>
    <property type="match status" value="1"/>
</dbReference>